<evidence type="ECO:0000256" key="2">
    <source>
        <dbReference type="ARBA" id="ARBA00023136"/>
    </source>
</evidence>
<keyword evidence="2 4" id="KW-0472">Membrane</keyword>
<evidence type="ECO:0000313" key="8">
    <source>
        <dbReference type="Proteomes" id="UP000236220"/>
    </source>
</evidence>
<proteinExistence type="inferred from homology"/>
<evidence type="ECO:0000256" key="3">
    <source>
        <dbReference type="ARBA" id="ARBA00023237"/>
    </source>
</evidence>
<gene>
    <name evidence="4" type="primary">lptD</name>
    <name evidence="7" type="ORF">Lysil_1685</name>
</gene>
<comment type="caution">
    <text evidence="4">Lacks conserved residue(s) required for the propagation of feature annotation.</text>
</comment>
<evidence type="ECO:0000256" key="4">
    <source>
        <dbReference type="HAMAP-Rule" id="MF_01411"/>
    </source>
</evidence>
<dbReference type="HAMAP" id="MF_01411">
    <property type="entry name" value="LPS_assembly_LptD"/>
    <property type="match status" value="1"/>
</dbReference>
<keyword evidence="8" id="KW-1185">Reference proteome</keyword>
<sequence length="816" mass="92901" precursor="true">MRPNPRLLPLSLCIAAALPLHATERYQLDWGRCPAKDPVPLFTDTAPTGDEKVTPRKQLKTTLEGDEQTGTVDMPVFNGNVALNRGNQFLGADHVTYDRDKDTYVAVGHVRYQDPKMRILADKAQGNQTADTHNIDNIRYQIVSRRGNGTAEHIDLNGSKGELYDATYTTCPPEQRDWELRASRIDVDTEEGMAVAHNAKIRIGKVPVAYIPWFKFPIDDRRRTGLLFPSIAQTKRNGFDWRQPIYINIAPNFDDTISPRIMTARGVAIDNEFRYLNGSGSGVARALWMPNDKLRNDDSRGSFSYQAFQNLSPNWQARANLLWLSDPRYLEDFNNSSAGLAQYSAMSQVGLYGRGHHWDASISVDHWVRTDYTLTEASLPYDRLPRLTYNLDAPVGVLFRAGVNAEAVRFQHQNYRNFTTGTFDQSGPSLRIPGGSRFDIKPFVSMPLEGNWWFLTPTVAWRYTAYQLDSDLANNNAKDRAIAAEPLQGWNRDTVPNAVWQPLVKRNPTRSLPILSLDAGIQFDRNVTWGGKDYVQTLEPRVFYLRTPYRDQSDLPVFDTGLLTYSWGQLFRDNRYSSADRQSDADQVTFALTTRMNRESDGHEKLSASLGQIRYLNDTKVTLPGEIPLLRGRSAWVADANYSFNDRWTMGASYQWDPRTKQRDLVSVRTRFLWGEDGVVNLSYRYRRGLLEQSDLQFLYPITSSWSVVGRYYVSLRDQTTWKHTLKPLEIVGGLQWDSCCVAVRIVGRRFVATREGDLRNGIMMEFELKGLGSAGQDTRRVLRRAILGYFRDDLYLVPPEALSSGQHIVDPDPIQ</sequence>
<name>A0A2K1PXJ6_9GAMM</name>
<comment type="caution">
    <text evidence="7">The sequence shown here is derived from an EMBL/GenBank/DDBJ whole genome shotgun (WGS) entry which is preliminary data.</text>
</comment>
<organism evidence="7 8">
    <name type="scientific">Solilutibacter silvestris</name>
    <dbReference type="NCBI Taxonomy" id="1645665"/>
    <lineage>
        <taxon>Bacteria</taxon>
        <taxon>Pseudomonadati</taxon>
        <taxon>Pseudomonadota</taxon>
        <taxon>Gammaproteobacteria</taxon>
        <taxon>Lysobacterales</taxon>
        <taxon>Lysobacteraceae</taxon>
        <taxon>Solilutibacter</taxon>
    </lineage>
</organism>
<dbReference type="NCBIfam" id="NF003358">
    <property type="entry name" value="PRK04423.1"/>
    <property type="match status" value="1"/>
</dbReference>
<dbReference type="InterPro" id="IPR005653">
    <property type="entry name" value="OstA-like_N"/>
</dbReference>
<keyword evidence="1 4" id="KW-0732">Signal</keyword>
<evidence type="ECO:0000259" key="5">
    <source>
        <dbReference type="Pfam" id="PF03968"/>
    </source>
</evidence>
<evidence type="ECO:0000313" key="7">
    <source>
        <dbReference type="EMBL" id="PNS07509.1"/>
    </source>
</evidence>
<feature type="domain" description="LptD C-terminal" evidence="6">
    <location>
        <begin position="299"/>
        <end position="706"/>
    </location>
</feature>
<dbReference type="InterPro" id="IPR050218">
    <property type="entry name" value="LptD"/>
</dbReference>
<protein>
    <recommendedName>
        <fullName evidence="4">LPS-assembly protein LptD</fullName>
    </recommendedName>
</protein>
<comment type="similarity">
    <text evidence="4">Belongs to the LptD family.</text>
</comment>
<feature type="chain" id="PRO_5014480657" description="LPS-assembly protein LptD" evidence="4">
    <location>
        <begin position="23"/>
        <end position="816"/>
    </location>
</feature>
<dbReference type="GO" id="GO:0009279">
    <property type="term" value="C:cell outer membrane"/>
    <property type="evidence" value="ECO:0007669"/>
    <property type="project" value="UniProtKB-SubCell"/>
</dbReference>
<dbReference type="EMBL" id="NPZB01000002">
    <property type="protein sequence ID" value="PNS07509.1"/>
    <property type="molecule type" value="Genomic_DNA"/>
</dbReference>
<dbReference type="GO" id="GO:0015920">
    <property type="term" value="P:lipopolysaccharide transport"/>
    <property type="evidence" value="ECO:0007669"/>
    <property type="project" value="InterPro"/>
</dbReference>
<dbReference type="InterPro" id="IPR007543">
    <property type="entry name" value="LptD_C"/>
</dbReference>
<comment type="subcellular location">
    <subcellularLocation>
        <location evidence="4">Cell outer membrane</location>
    </subcellularLocation>
</comment>
<accession>A0A2K1PXJ6</accession>
<feature type="signal peptide" evidence="4">
    <location>
        <begin position="1"/>
        <end position="22"/>
    </location>
</feature>
<comment type="function">
    <text evidence="4">Together with LptE, is involved in the assembly of lipopolysaccharide (LPS) at the surface of the outer membrane.</text>
</comment>
<comment type="subunit">
    <text evidence="4">Component of the lipopolysaccharide transport and assembly complex. Interacts with LptE and LptA.</text>
</comment>
<dbReference type="Pfam" id="PF03968">
    <property type="entry name" value="LptD_N"/>
    <property type="match status" value="1"/>
</dbReference>
<dbReference type="Pfam" id="PF04453">
    <property type="entry name" value="LptD"/>
    <property type="match status" value="1"/>
</dbReference>
<evidence type="ECO:0000259" key="6">
    <source>
        <dbReference type="Pfam" id="PF04453"/>
    </source>
</evidence>
<dbReference type="RefSeq" id="WP_240600464.1">
    <property type="nucleotide sequence ID" value="NZ_NPZB01000002.1"/>
</dbReference>
<keyword evidence="3 4" id="KW-0998">Cell outer membrane</keyword>
<reference evidence="7 8" key="1">
    <citation type="submission" date="2017-08" db="EMBL/GenBank/DDBJ databases">
        <title>Lysobacter sylvestris genome.</title>
        <authorList>
            <person name="Zhang D.-C."/>
            <person name="Albuquerque L."/>
            <person name="Franca L."/>
            <person name="Froufe H.J.C."/>
            <person name="Barroso C."/>
            <person name="Egas C."/>
            <person name="Da Costa M."/>
            <person name="Margesin R."/>
        </authorList>
    </citation>
    <scope>NUCLEOTIDE SEQUENCE [LARGE SCALE GENOMIC DNA]</scope>
    <source>
        <strain evidence="7 8">AM20-91</strain>
    </source>
</reference>
<feature type="domain" description="Organic solvent tolerance-like N-terminal" evidence="5">
    <location>
        <begin position="76"/>
        <end position="192"/>
    </location>
</feature>
<dbReference type="PANTHER" id="PTHR30189:SF1">
    <property type="entry name" value="LPS-ASSEMBLY PROTEIN LPTD"/>
    <property type="match status" value="1"/>
</dbReference>
<dbReference type="Gene3D" id="2.60.450.10">
    <property type="entry name" value="Lipopolysaccharide (LPS) transport protein A like domain"/>
    <property type="match status" value="1"/>
</dbReference>
<dbReference type="Proteomes" id="UP000236220">
    <property type="component" value="Unassembled WGS sequence"/>
</dbReference>
<dbReference type="GO" id="GO:1990351">
    <property type="term" value="C:transporter complex"/>
    <property type="evidence" value="ECO:0007669"/>
    <property type="project" value="TreeGrafter"/>
</dbReference>
<dbReference type="GO" id="GO:0043165">
    <property type="term" value="P:Gram-negative-bacterium-type cell outer membrane assembly"/>
    <property type="evidence" value="ECO:0007669"/>
    <property type="project" value="UniProtKB-UniRule"/>
</dbReference>
<dbReference type="AlphaFoldDB" id="A0A2K1PXJ6"/>
<evidence type="ECO:0000256" key="1">
    <source>
        <dbReference type="ARBA" id="ARBA00022729"/>
    </source>
</evidence>
<dbReference type="PANTHER" id="PTHR30189">
    <property type="entry name" value="LPS-ASSEMBLY PROTEIN"/>
    <property type="match status" value="1"/>
</dbReference>
<dbReference type="InterPro" id="IPR020889">
    <property type="entry name" value="LipoPS_assembly_LptD"/>
</dbReference>